<name>A0ABW0B7S6_9ACTN</name>
<dbReference type="RefSeq" id="WP_065848605.1">
    <property type="nucleotide sequence ID" value="NZ_JBHSKI010000009.1"/>
</dbReference>
<protein>
    <submittedName>
        <fullName evidence="1">Uncharacterized protein</fullName>
    </submittedName>
</protein>
<reference evidence="2" key="1">
    <citation type="journal article" date="2019" name="Int. J. Syst. Evol. Microbiol.">
        <title>The Global Catalogue of Microorganisms (GCM) 10K type strain sequencing project: providing services to taxonomists for standard genome sequencing and annotation.</title>
        <authorList>
            <consortium name="The Broad Institute Genomics Platform"/>
            <consortium name="The Broad Institute Genome Sequencing Center for Infectious Disease"/>
            <person name="Wu L."/>
            <person name="Ma J."/>
        </authorList>
    </citation>
    <scope>NUCLEOTIDE SEQUENCE [LARGE SCALE GENOMIC DNA]</scope>
    <source>
        <strain evidence="2">CGMCC 4.1721</strain>
    </source>
</reference>
<dbReference type="Proteomes" id="UP001596208">
    <property type="component" value="Unassembled WGS sequence"/>
</dbReference>
<keyword evidence="2" id="KW-1185">Reference proteome</keyword>
<evidence type="ECO:0000313" key="1">
    <source>
        <dbReference type="EMBL" id="MFC5173201.1"/>
    </source>
</evidence>
<comment type="caution">
    <text evidence="1">The sequence shown here is derived from an EMBL/GenBank/DDBJ whole genome shotgun (WGS) entry which is preliminary data.</text>
</comment>
<accession>A0ABW0B7S6</accession>
<sequence>MADRTSHTPLCSISWTDVVQGAQHSSFGVDQEVELRFGLELDRSFWSSFETSQFFTQFCVYRFGELVKRFDHSGDTRQLLPGAPETQIWLGVALGRAGQASGERSGLVQFRPQIFSCDRAAPPTWILSSQWLRMTTHSWLIPSVLSAAASTGSP</sequence>
<organism evidence="1 2">
    <name type="scientific">Streptomyces mutomycini</name>
    <dbReference type="NCBI Taxonomy" id="284036"/>
    <lineage>
        <taxon>Bacteria</taxon>
        <taxon>Bacillati</taxon>
        <taxon>Actinomycetota</taxon>
        <taxon>Actinomycetes</taxon>
        <taxon>Kitasatosporales</taxon>
        <taxon>Streptomycetaceae</taxon>
        <taxon>Streptomyces</taxon>
    </lineage>
</organism>
<evidence type="ECO:0000313" key="2">
    <source>
        <dbReference type="Proteomes" id="UP001596208"/>
    </source>
</evidence>
<gene>
    <name evidence="1" type="ORF">ACFPRK_21820</name>
</gene>
<dbReference type="EMBL" id="JBHSKI010000009">
    <property type="protein sequence ID" value="MFC5173201.1"/>
    <property type="molecule type" value="Genomic_DNA"/>
</dbReference>
<proteinExistence type="predicted"/>